<accession>A0A5B7FVA1</accession>
<protein>
    <submittedName>
        <fullName evidence="1">Uncharacterized protein</fullName>
    </submittedName>
</protein>
<reference evidence="1 2" key="1">
    <citation type="submission" date="2019-05" db="EMBL/GenBank/DDBJ databases">
        <title>Another draft genome of Portunus trituberculatus and its Hox gene families provides insights of decapod evolution.</title>
        <authorList>
            <person name="Jeong J.-H."/>
            <person name="Song I."/>
            <person name="Kim S."/>
            <person name="Choi T."/>
            <person name="Kim D."/>
            <person name="Ryu S."/>
            <person name="Kim W."/>
        </authorList>
    </citation>
    <scope>NUCLEOTIDE SEQUENCE [LARGE SCALE GENOMIC DNA]</scope>
    <source>
        <tissue evidence="1">Muscle</tissue>
    </source>
</reference>
<dbReference type="EMBL" id="VSRR010010361">
    <property type="protein sequence ID" value="MPC51710.1"/>
    <property type="molecule type" value="Genomic_DNA"/>
</dbReference>
<sequence>MWRYVDHGIILCPLIRFLSRQSSGLCSPRRKTASQSLKTAKAAGGKRCCLNVLLPRRSALFIPSRPLTCATPDRRVLSMNTARTRLPAGSDTSRLHHPTRTITHTQTKELFCQI</sequence>
<proteinExistence type="predicted"/>
<keyword evidence="2" id="KW-1185">Reference proteome</keyword>
<organism evidence="1 2">
    <name type="scientific">Portunus trituberculatus</name>
    <name type="common">Swimming crab</name>
    <name type="synonym">Neptunus trituberculatus</name>
    <dbReference type="NCBI Taxonomy" id="210409"/>
    <lineage>
        <taxon>Eukaryota</taxon>
        <taxon>Metazoa</taxon>
        <taxon>Ecdysozoa</taxon>
        <taxon>Arthropoda</taxon>
        <taxon>Crustacea</taxon>
        <taxon>Multicrustacea</taxon>
        <taxon>Malacostraca</taxon>
        <taxon>Eumalacostraca</taxon>
        <taxon>Eucarida</taxon>
        <taxon>Decapoda</taxon>
        <taxon>Pleocyemata</taxon>
        <taxon>Brachyura</taxon>
        <taxon>Eubrachyura</taxon>
        <taxon>Portunoidea</taxon>
        <taxon>Portunidae</taxon>
        <taxon>Portuninae</taxon>
        <taxon>Portunus</taxon>
    </lineage>
</organism>
<evidence type="ECO:0000313" key="1">
    <source>
        <dbReference type="EMBL" id="MPC51710.1"/>
    </source>
</evidence>
<comment type="caution">
    <text evidence="1">The sequence shown here is derived from an EMBL/GenBank/DDBJ whole genome shotgun (WGS) entry which is preliminary data.</text>
</comment>
<dbReference type="Proteomes" id="UP000324222">
    <property type="component" value="Unassembled WGS sequence"/>
</dbReference>
<gene>
    <name evidence="1" type="ORF">E2C01_045562</name>
</gene>
<name>A0A5B7FVA1_PORTR</name>
<dbReference type="AlphaFoldDB" id="A0A5B7FVA1"/>
<evidence type="ECO:0000313" key="2">
    <source>
        <dbReference type="Proteomes" id="UP000324222"/>
    </source>
</evidence>